<reference evidence="4" key="2">
    <citation type="submission" date="2025-08" db="UniProtKB">
        <authorList>
            <consortium name="Ensembl"/>
        </authorList>
    </citation>
    <scope>IDENTIFICATION</scope>
</reference>
<dbReference type="GO" id="GO:0006508">
    <property type="term" value="P:proteolysis"/>
    <property type="evidence" value="ECO:0007669"/>
    <property type="project" value="InterPro"/>
</dbReference>
<evidence type="ECO:0000259" key="2">
    <source>
        <dbReference type="Pfam" id="PF00088"/>
    </source>
</evidence>
<evidence type="ECO:0000259" key="3">
    <source>
        <dbReference type="Pfam" id="PF00089"/>
    </source>
</evidence>
<dbReference type="HOGENOM" id="CLU_1264095_0_0_1"/>
<dbReference type="GeneTree" id="ENSGT00940000167670"/>
<proteinExistence type="predicted"/>
<dbReference type="Pfam" id="PF00089">
    <property type="entry name" value="Trypsin"/>
    <property type="match status" value="1"/>
</dbReference>
<reference evidence="5" key="1">
    <citation type="submission" date="2003-08" db="EMBL/GenBank/DDBJ databases">
        <authorList>
            <person name="Birren B."/>
            <person name="Nusbaum C."/>
            <person name="Abebe A."/>
            <person name="Abouelleil A."/>
            <person name="Adekoya E."/>
            <person name="Ait-zahra M."/>
            <person name="Allen N."/>
            <person name="Allen T."/>
            <person name="An P."/>
            <person name="Anderson M."/>
            <person name="Anderson S."/>
            <person name="Arachchi H."/>
            <person name="Armbruster J."/>
            <person name="Bachantsang P."/>
            <person name="Baldwin J."/>
            <person name="Barry A."/>
            <person name="Bayul T."/>
            <person name="Blitshsteyn B."/>
            <person name="Bloom T."/>
            <person name="Blye J."/>
            <person name="Boguslavskiy L."/>
            <person name="Borowsky M."/>
            <person name="Boukhgalter B."/>
            <person name="Brunache A."/>
            <person name="Butler J."/>
            <person name="Calixte N."/>
            <person name="Calvo S."/>
            <person name="Camarata J."/>
            <person name="Campo K."/>
            <person name="Chang J."/>
            <person name="Cheshatsang Y."/>
            <person name="Citroen M."/>
            <person name="Collymore A."/>
            <person name="Considine T."/>
            <person name="Cook A."/>
            <person name="Cooke P."/>
            <person name="Corum B."/>
            <person name="Cuomo C."/>
            <person name="David R."/>
            <person name="Dawoe T."/>
            <person name="Degray S."/>
            <person name="Dodge S."/>
            <person name="Dooley K."/>
            <person name="Dorje P."/>
            <person name="Dorjee K."/>
            <person name="Dorris L."/>
            <person name="Duffey N."/>
            <person name="Dupes A."/>
            <person name="Elkins T."/>
            <person name="Engels R."/>
            <person name="Erickson J."/>
            <person name="Farina A."/>
            <person name="Faro S."/>
            <person name="Ferreira P."/>
            <person name="Fischer H."/>
            <person name="Fitzgerald M."/>
            <person name="Foley K."/>
            <person name="Gage D."/>
            <person name="Galagan J."/>
            <person name="Gearin G."/>
            <person name="Gnerre S."/>
            <person name="Gnirke A."/>
            <person name="Goyette A."/>
            <person name="Graham J."/>
            <person name="Grandbois E."/>
            <person name="Gyaltsen K."/>
            <person name="Hafez N."/>
            <person name="Hagopian D."/>
            <person name="Hagos B."/>
            <person name="Hall J."/>
            <person name="Hatcher B."/>
            <person name="Heller A."/>
            <person name="Higgins H."/>
            <person name="Honan T."/>
            <person name="Horn A."/>
            <person name="Houde N."/>
            <person name="Hughes L."/>
            <person name="Hulme W."/>
            <person name="Husby E."/>
            <person name="Iliev I."/>
            <person name="Jaffe D."/>
            <person name="Jones C."/>
            <person name="Kamal M."/>
            <person name="Kamat A."/>
            <person name="Kamvysselis M."/>
            <person name="Karlsson E."/>
            <person name="Kells C."/>
            <person name="Kieu A."/>
            <person name="Kisner P."/>
            <person name="Kodira C."/>
            <person name="Kulbokas E."/>
            <person name="Labutti K."/>
            <person name="Lama D."/>
            <person name="Landers T."/>
            <person name="Leger J."/>
            <person name="Levine S."/>
            <person name="Lewis D."/>
            <person name="Lewis T."/>
            <person name="Lindblad-toh K."/>
            <person name="Liu X."/>
            <person name="Lokyitsang T."/>
            <person name="Lokyitsang Y."/>
            <person name="Lucien O."/>
            <person name="Lui A."/>
            <person name="Ma L.J."/>
            <person name="Mabbitt R."/>
            <person name="Macdonald J."/>
            <person name="Maclean C."/>
            <person name="Major J."/>
            <person name="Manning J."/>
            <person name="Marabella R."/>
            <person name="Maru K."/>
            <person name="Matthews C."/>
            <person name="Mauceli E."/>
            <person name="Mccarthy M."/>
            <person name="Mcdonough S."/>
            <person name="Mcghee T."/>
            <person name="Meldrim J."/>
            <person name="Meneus L."/>
            <person name="Mesirov J."/>
            <person name="Mihalev A."/>
            <person name="Mihova T."/>
            <person name="Mikkelsen T."/>
            <person name="Mlenga V."/>
            <person name="Moru K."/>
            <person name="Mozes J."/>
            <person name="Mulrain L."/>
            <person name="Munson G."/>
            <person name="Naylor J."/>
            <person name="Newes C."/>
            <person name="Nguyen C."/>
            <person name="Nguyen N."/>
            <person name="Nguyen T."/>
            <person name="Nicol R."/>
            <person name="Nielsen C."/>
            <person name="Nizzari M."/>
            <person name="Norbu C."/>
            <person name="Norbu N."/>
            <person name="O'donnell P."/>
            <person name="Okoawo O."/>
            <person name="O'leary S."/>
            <person name="Omotosho B."/>
            <person name="O'neill K."/>
            <person name="Osman S."/>
            <person name="Parker S."/>
            <person name="Perrin D."/>
            <person name="Phunkhang P."/>
            <person name="Piqani B."/>
            <person name="Purcell S."/>
            <person name="Rachupka T."/>
            <person name="Ramasamy U."/>
            <person name="Rameau R."/>
            <person name="Ray V."/>
            <person name="Raymond C."/>
            <person name="Retta R."/>
            <person name="Richardson S."/>
            <person name="Rise C."/>
            <person name="Rodriguez J."/>
            <person name="Rogers J."/>
            <person name="Rogov P."/>
            <person name="Rutman M."/>
            <person name="Schupbach R."/>
            <person name="Seaman C."/>
            <person name="Settipalli S."/>
            <person name="Sharpe T."/>
            <person name="Sheridan J."/>
            <person name="Sherpa N."/>
            <person name="Shi J."/>
            <person name="Smirnov S."/>
            <person name="Smith C."/>
            <person name="Sougnez C."/>
            <person name="Spencer B."/>
            <person name="Stalker J."/>
            <person name="Stange-thomann N."/>
            <person name="Stavropoulos S."/>
            <person name="Stetson K."/>
            <person name="Stone C."/>
            <person name="Stone S."/>
            <person name="Stubbs M."/>
            <person name="Talamas J."/>
            <person name="Tchuinga P."/>
            <person name="Tenzing P."/>
            <person name="Tesfaye S."/>
            <person name="Theodore J."/>
            <person name="Thoulutsang Y."/>
            <person name="Topham K."/>
            <person name="Towey S."/>
            <person name="Tsamla T."/>
            <person name="Tsomo N."/>
            <person name="Vallee D."/>
            <person name="Vassiliev H."/>
            <person name="Venkataraman V."/>
            <person name="Vinson J."/>
            <person name="Vo A."/>
            <person name="Wade C."/>
            <person name="Wang S."/>
            <person name="Wangchuk T."/>
            <person name="Wangdi T."/>
            <person name="Whittaker C."/>
            <person name="Wilkinson J."/>
            <person name="Wu Y."/>
            <person name="Wyman D."/>
            <person name="Yadav S."/>
            <person name="Yang S."/>
            <person name="Yang X."/>
            <person name="Yeager S."/>
            <person name="Yee E."/>
            <person name="Young G."/>
            <person name="Zainoun J."/>
            <person name="Zembeck L."/>
            <person name="Zimmer A."/>
            <person name="Zody M."/>
            <person name="Lander E."/>
        </authorList>
    </citation>
    <scope>NUCLEOTIDE SEQUENCE [LARGE SCALE GENOMIC DNA]</scope>
</reference>
<dbReference type="InterPro" id="IPR009003">
    <property type="entry name" value="Peptidase_S1_PA"/>
</dbReference>
<dbReference type="Proteomes" id="UP000007875">
    <property type="component" value="Unassembled WGS sequence"/>
</dbReference>
<accession>H2Z9V4</accession>
<keyword evidence="1" id="KW-1015">Disulfide bond</keyword>
<dbReference type="InterPro" id="IPR000519">
    <property type="entry name" value="P_trefoil_dom"/>
</dbReference>
<sequence>MVQTTTTTTTTTRPPVVATTENVLQGAVTADLLGNVNNIAGTVTPPRFTTPTQSPNSIFSHLGISVGGLGGLGGLTGNTGFGGLGGLGSLGGLSGGINNIVLKGNCESRGCCWDSSNSIFAATATSCYQKAFPKISDVSLDCYNTLTTCGTSDVGILARVVGGTPAVSNRNRPWQVIIRAQGTNVVRCSGTIICSQWIITAASCLGRIRDATLPLGSAV</sequence>
<organism evidence="4 5">
    <name type="scientific">Ciona savignyi</name>
    <name type="common">Pacific transparent sea squirt</name>
    <dbReference type="NCBI Taxonomy" id="51511"/>
    <lineage>
        <taxon>Eukaryota</taxon>
        <taxon>Metazoa</taxon>
        <taxon>Chordata</taxon>
        <taxon>Tunicata</taxon>
        <taxon>Ascidiacea</taxon>
        <taxon>Phlebobranchia</taxon>
        <taxon>Cionidae</taxon>
        <taxon>Ciona</taxon>
    </lineage>
</organism>
<feature type="domain" description="Peptidase S1" evidence="3">
    <location>
        <begin position="161"/>
        <end position="208"/>
    </location>
</feature>
<evidence type="ECO:0000313" key="4">
    <source>
        <dbReference type="Ensembl" id="ENSCSAVP00000014369.1"/>
    </source>
</evidence>
<protein>
    <recommendedName>
        <fullName evidence="6">Peptidase S1 domain-containing protein</fullName>
    </recommendedName>
</protein>
<dbReference type="PANTHER" id="PTHR24252:SF7">
    <property type="entry name" value="HYALIN"/>
    <property type="match status" value="1"/>
</dbReference>
<dbReference type="AlphaFoldDB" id="H2Z9V4"/>
<dbReference type="Gene3D" id="4.10.110.10">
    <property type="entry name" value="Spasmolytic Protein, domain 1"/>
    <property type="match status" value="1"/>
</dbReference>
<dbReference type="PANTHER" id="PTHR24252">
    <property type="entry name" value="ACROSIN-RELATED"/>
    <property type="match status" value="1"/>
</dbReference>
<dbReference type="CDD" id="cd00111">
    <property type="entry name" value="Trefoil"/>
    <property type="match status" value="1"/>
</dbReference>
<dbReference type="GO" id="GO:0004252">
    <property type="term" value="F:serine-type endopeptidase activity"/>
    <property type="evidence" value="ECO:0007669"/>
    <property type="project" value="InterPro"/>
</dbReference>
<feature type="domain" description="P-type" evidence="2">
    <location>
        <begin position="103"/>
        <end position="129"/>
    </location>
</feature>
<dbReference type="Ensembl" id="ENSCSAVT00000014534.1">
    <property type="protein sequence ID" value="ENSCSAVP00000014369.1"/>
    <property type="gene ID" value="ENSCSAVG00000008421.1"/>
</dbReference>
<evidence type="ECO:0000256" key="1">
    <source>
        <dbReference type="ARBA" id="ARBA00023157"/>
    </source>
</evidence>
<reference evidence="4" key="3">
    <citation type="submission" date="2025-09" db="UniProtKB">
        <authorList>
            <consortium name="Ensembl"/>
        </authorList>
    </citation>
    <scope>IDENTIFICATION</scope>
</reference>
<evidence type="ECO:0000313" key="5">
    <source>
        <dbReference type="Proteomes" id="UP000007875"/>
    </source>
</evidence>
<dbReference type="InterPro" id="IPR001254">
    <property type="entry name" value="Trypsin_dom"/>
</dbReference>
<dbReference type="InterPro" id="IPR044913">
    <property type="entry name" value="P_trefoil_dom_sf"/>
</dbReference>
<dbReference type="Gene3D" id="2.40.10.10">
    <property type="entry name" value="Trypsin-like serine proteases"/>
    <property type="match status" value="1"/>
</dbReference>
<dbReference type="InterPro" id="IPR043504">
    <property type="entry name" value="Peptidase_S1_PA_chymotrypsin"/>
</dbReference>
<dbReference type="SUPFAM" id="SSF50494">
    <property type="entry name" value="Trypsin-like serine proteases"/>
    <property type="match status" value="1"/>
</dbReference>
<keyword evidence="5" id="KW-1185">Reference proteome</keyword>
<dbReference type="Pfam" id="PF00088">
    <property type="entry name" value="Trefoil"/>
    <property type="match status" value="1"/>
</dbReference>
<evidence type="ECO:0008006" key="6">
    <source>
        <dbReference type="Google" id="ProtNLM"/>
    </source>
</evidence>
<name>H2Z9V4_CIOSA</name>